<evidence type="ECO:0000313" key="4">
    <source>
        <dbReference type="EMBL" id="ORX72615.1"/>
    </source>
</evidence>
<dbReference type="OrthoDB" id="1290869at2759"/>
<dbReference type="Pfam" id="PF03109">
    <property type="entry name" value="ABC1"/>
    <property type="match status" value="1"/>
</dbReference>
<keyword evidence="2" id="KW-0812">Transmembrane</keyword>
<reference evidence="4 5" key="1">
    <citation type="submission" date="2016-07" db="EMBL/GenBank/DDBJ databases">
        <title>Pervasive Adenine N6-methylation of Active Genes in Fungi.</title>
        <authorList>
            <consortium name="DOE Joint Genome Institute"/>
            <person name="Mondo S.J."/>
            <person name="Dannebaum R.O."/>
            <person name="Kuo R.C."/>
            <person name="Labutti K."/>
            <person name="Haridas S."/>
            <person name="Kuo A."/>
            <person name="Salamov A."/>
            <person name="Ahrendt S.R."/>
            <person name="Lipzen A."/>
            <person name="Sullivan W."/>
            <person name="Andreopoulos W.B."/>
            <person name="Clum A."/>
            <person name="Lindquist E."/>
            <person name="Daum C."/>
            <person name="Ramamoorthy G.K."/>
            <person name="Gryganskyi A."/>
            <person name="Culley D."/>
            <person name="Magnuson J.K."/>
            <person name="James T.Y."/>
            <person name="O'Malley M.A."/>
            <person name="Stajich J.E."/>
            <person name="Spatafora J.W."/>
            <person name="Visel A."/>
            <person name="Grigoriev I.V."/>
        </authorList>
    </citation>
    <scope>NUCLEOTIDE SEQUENCE [LARGE SCALE GENOMIC DNA]</scope>
    <source>
        <strain evidence="4 5">ATCC 12442</strain>
    </source>
</reference>
<evidence type="ECO:0000256" key="2">
    <source>
        <dbReference type="SAM" id="Phobius"/>
    </source>
</evidence>
<keyword evidence="5" id="KW-1185">Reference proteome</keyword>
<dbReference type="SUPFAM" id="SSF56112">
    <property type="entry name" value="Protein kinase-like (PK-like)"/>
    <property type="match status" value="1"/>
</dbReference>
<name>A0A1Y1WGV5_9FUNG</name>
<dbReference type="Proteomes" id="UP000193922">
    <property type="component" value="Unassembled WGS sequence"/>
</dbReference>
<accession>A0A1Y1WGV5</accession>
<gene>
    <name evidence="4" type="ORF">DL89DRAFT_213494</name>
</gene>
<evidence type="ECO:0000313" key="5">
    <source>
        <dbReference type="Proteomes" id="UP000193922"/>
    </source>
</evidence>
<dbReference type="PANTHER" id="PTHR45890:SF1">
    <property type="entry name" value="AARF DOMAIN CONTAINING KINASE 2"/>
    <property type="match status" value="1"/>
</dbReference>
<feature type="transmembrane region" description="Helical" evidence="2">
    <location>
        <begin position="31"/>
        <end position="48"/>
    </location>
</feature>
<feature type="domain" description="ABC1 atypical kinase-like" evidence="3">
    <location>
        <begin position="99"/>
        <end position="303"/>
    </location>
</feature>
<dbReference type="AlphaFoldDB" id="A0A1Y1WGV5"/>
<feature type="non-terminal residue" evidence="4">
    <location>
        <position position="1"/>
    </location>
</feature>
<feature type="non-terminal residue" evidence="4">
    <location>
        <position position="526"/>
    </location>
</feature>
<comment type="similarity">
    <text evidence="1">Belongs to the protein kinase superfamily. ADCK protein kinase family.</text>
</comment>
<organism evidence="4 5">
    <name type="scientific">Linderina pennispora</name>
    <dbReference type="NCBI Taxonomy" id="61395"/>
    <lineage>
        <taxon>Eukaryota</taxon>
        <taxon>Fungi</taxon>
        <taxon>Fungi incertae sedis</taxon>
        <taxon>Zoopagomycota</taxon>
        <taxon>Kickxellomycotina</taxon>
        <taxon>Kickxellomycetes</taxon>
        <taxon>Kickxellales</taxon>
        <taxon>Kickxellaceae</taxon>
        <taxon>Linderina</taxon>
    </lineage>
</organism>
<dbReference type="InterPro" id="IPR052402">
    <property type="entry name" value="ADCK_kinase"/>
</dbReference>
<dbReference type="PANTHER" id="PTHR45890">
    <property type="entry name" value="AARF DOMAIN CONTAINING KINASE 2 (PREDICTED)"/>
    <property type="match status" value="1"/>
</dbReference>
<dbReference type="CDD" id="cd13971">
    <property type="entry name" value="ADCK2-like"/>
    <property type="match status" value="1"/>
</dbReference>
<keyword evidence="2" id="KW-0472">Membrane</keyword>
<dbReference type="InterPro" id="IPR004147">
    <property type="entry name" value="ABC1_dom"/>
</dbReference>
<keyword evidence="2" id="KW-1133">Transmembrane helix</keyword>
<evidence type="ECO:0000259" key="3">
    <source>
        <dbReference type="Pfam" id="PF03109"/>
    </source>
</evidence>
<sequence length="526" mass="59972">DPERSWLSTLTTRLHMYLLEPILTVLRAGELLVYFVPVLLCYPAMWLGRRRFWYRLLRMQMSRAGPTFVKLAQWAASRTDLFESAMCEELALLHDANTQHSIEHSHRQVCQMLDIGDISEVFAEFEPEALGAGAVAQVHYARLHPEYAQKMHMEETVAVKVLHPNMACRVSRDLRIMHWGAVLLSLLPGMSWLSLPEEVCVFGDMMQAQLDLRTEAYNLGRFRANFSHRPGVRFPQPYKGSRQVLIESFEDGVPLRAFLDSDKRTLYDRGLGARGLDAFLQMLIADNFVHADLHPGNILVRLRPPFAESPLDRFIEEFFDKSPFRLHTEPLPSSQEAHQQVRALMAKGQGLQDYMSVLYANGYAPELVLLDCGLATELDSASRRNFLDLFQAVCEFNGAQAGQLMISRCRTPSLVIGPDIFVLRIQDIILKVRAVSFRLSKLTFGDIFAPVLQAVRTHHVRLEPAFTNIIMAMFVLEGVGRRLDPESDILKAALPLLRQWLKAEGSQGLVDWHVGKVWLYIEVREY</sequence>
<dbReference type="EMBL" id="MCFD01000002">
    <property type="protein sequence ID" value="ORX72615.1"/>
    <property type="molecule type" value="Genomic_DNA"/>
</dbReference>
<proteinExistence type="inferred from homology"/>
<dbReference type="InterPro" id="IPR044095">
    <property type="entry name" value="ADCK2_dom"/>
</dbReference>
<dbReference type="GO" id="GO:0005739">
    <property type="term" value="C:mitochondrion"/>
    <property type="evidence" value="ECO:0007669"/>
    <property type="project" value="TreeGrafter"/>
</dbReference>
<dbReference type="RefSeq" id="XP_040745955.1">
    <property type="nucleotide sequence ID" value="XM_040884244.1"/>
</dbReference>
<protein>
    <submittedName>
        <fullName evidence="4">ABC1-domain-containing protein</fullName>
    </submittedName>
</protein>
<dbReference type="InterPro" id="IPR011009">
    <property type="entry name" value="Kinase-like_dom_sf"/>
</dbReference>
<comment type="caution">
    <text evidence="4">The sequence shown here is derived from an EMBL/GenBank/DDBJ whole genome shotgun (WGS) entry which is preliminary data.</text>
</comment>
<dbReference type="GeneID" id="63800892"/>
<evidence type="ECO:0000256" key="1">
    <source>
        <dbReference type="ARBA" id="ARBA00009670"/>
    </source>
</evidence>
<feature type="transmembrane region" description="Helical" evidence="2">
    <location>
        <begin position="176"/>
        <end position="195"/>
    </location>
</feature>
<dbReference type="STRING" id="61395.A0A1Y1WGV5"/>